<name>A0M4Y8_CHRFK</name>
<dbReference type="AlphaFoldDB" id="A0M4Y8"/>
<dbReference type="EMBL" id="CU207366">
    <property type="protein sequence ID" value="CAL67683.1"/>
    <property type="molecule type" value="Genomic_DNA"/>
</dbReference>
<evidence type="ECO:0000313" key="2">
    <source>
        <dbReference type="Proteomes" id="UP000000755"/>
    </source>
</evidence>
<dbReference type="RefSeq" id="WP_011710586.1">
    <property type="nucleotide sequence ID" value="NC_008571.1"/>
</dbReference>
<dbReference type="OrthoDB" id="1466882at2"/>
<dbReference type="Proteomes" id="UP000000755">
    <property type="component" value="Chromosome"/>
</dbReference>
<accession>A0M4Y8</accession>
<reference evidence="1 2" key="1">
    <citation type="journal article" date="2006" name="Environ. Microbiol.">
        <title>Whole genome analysis of the marine Bacteroidetes'Gramella forsetii' reveals adaptations to degradation of polymeric organic matter.</title>
        <authorList>
            <person name="Bauer M."/>
            <person name="Kube M."/>
            <person name="Teeling H."/>
            <person name="Richter M."/>
            <person name="Lombardot T."/>
            <person name="Allers E."/>
            <person name="Wuerdemann C.A."/>
            <person name="Quast C."/>
            <person name="Kuhl H."/>
            <person name="Knaust F."/>
            <person name="Woebken D."/>
            <person name="Bischof K."/>
            <person name="Mussmann M."/>
            <person name="Choudhuri J.V."/>
            <person name="Meyer F."/>
            <person name="Reinhardt R."/>
            <person name="Amann R.I."/>
            <person name="Gloeckner F.O."/>
        </authorList>
    </citation>
    <scope>NUCLEOTIDE SEQUENCE [LARGE SCALE GENOMIC DNA]</scope>
    <source>
        <strain evidence="1 2">KT0803</strain>
    </source>
</reference>
<dbReference type="SUPFAM" id="SSF49464">
    <property type="entry name" value="Carboxypeptidase regulatory domain-like"/>
    <property type="match status" value="1"/>
</dbReference>
<dbReference type="STRING" id="411154.GFO_2727"/>
<protein>
    <submittedName>
        <fullName evidence="1">Secreted protein</fullName>
    </submittedName>
</protein>
<dbReference type="InterPro" id="IPR008969">
    <property type="entry name" value="CarboxyPept-like_regulatory"/>
</dbReference>
<dbReference type="eggNOG" id="ENOG502ZKUT">
    <property type="taxonomic scope" value="Bacteria"/>
</dbReference>
<evidence type="ECO:0000313" key="1">
    <source>
        <dbReference type="EMBL" id="CAL67683.1"/>
    </source>
</evidence>
<dbReference type="HOGENOM" id="CLU_088900_0_0_10"/>
<organism evidence="1 2">
    <name type="scientific">Christiangramia forsetii (strain DSM 17595 / CGMCC 1.15422 / KT0803)</name>
    <name type="common">Gramella forsetii</name>
    <dbReference type="NCBI Taxonomy" id="411154"/>
    <lineage>
        <taxon>Bacteria</taxon>
        <taxon>Pseudomonadati</taxon>
        <taxon>Bacteroidota</taxon>
        <taxon>Flavobacteriia</taxon>
        <taxon>Flavobacteriales</taxon>
        <taxon>Flavobacteriaceae</taxon>
        <taxon>Christiangramia</taxon>
    </lineage>
</organism>
<proteinExistence type="predicted"/>
<sequence length="257" mass="29217">MTPPKTNLYVPFFLFILLLFFQHSEAQERQVLKGQIIVDSIQNSSGVHVINLNAETGTTTDVNGKFLIPARTGDTIFFSSIQFENKQFIVRDANFETPIKVRLIDKFNELDEVQLDDIRLSGVLSEDVTRMPKSIYEKLGMPFPKPRRTSLELAIQSATSGGPLVSVINRLNGTAERLEKAEKNNQISILVNKGLNLVGKSFFVSQLDINEQEIINFLFYCADDPKYKELVDAESLLKMIEFFNTKVDSFKELRELD</sequence>
<dbReference type="KEGG" id="gfo:GFO_2727"/>
<gene>
    <name evidence="1" type="ordered locus">GFO_2727</name>
</gene>